<dbReference type="NCBIfam" id="TIGR01891">
    <property type="entry name" value="amidohydrolases"/>
    <property type="match status" value="1"/>
</dbReference>
<keyword evidence="7" id="KW-1185">Reference proteome</keyword>
<feature type="domain" description="Peptidase M20 dimerisation" evidence="5">
    <location>
        <begin position="197"/>
        <end position="294"/>
    </location>
</feature>
<protein>
    <recommendedName>
        <fullName evidence="5">Peptidase M20 dimerisation domain-containing protein</fullName>
    </recommendedName>
</protein>
<comment type="similarity">
    <text evidence="2">Belongs to the peptidase M20A family.</text>
</comment>
<name>A0A6A5YTK5_9PLEO</name>
<dbReference type="InterPro" id="IPR017439">
    <property type="entry name" value="Amidohydrolase"/>
</dbReference>
<dbReference type="FunFam" id="3.30.70.360:FF:000001">
    <property type="entry name" value="N-acetyldiaminopimelate deacetylase"/>
    <property type="match status" value="1"/>
</dbReference>
<dbReference type="Gene3D" id="3.30.70.360">
    <property type="match status" value="1"/>
</dbReference>
<dbReference type="EMBL" id="ML977339">
    <property type="protein sequence ID" value="KAF2110074.1"/>
    <property type="molecule type" value="Genomic_DNA"/>
</dbReference>
<evidence type="ECO:0000313" key="6">
    <source>
        <dbReference type="EMBL" id="KAF2110074.1"/>
    </source>
</evidence>
<accession>A0A6A5YTK5</accession>
<evidence type="ECO:0000256" key="3">
    <source>
        <dbReference type="ARBA" id="ARBA00022801"/>
    </source>
</evidence>
<evidence type="ECO:0000256" key="2">
    <source>
        <dbReference type="ARBA" id="ARBA00006247"/>
    </source>
</evidence>
<comment type="similarity">
    <text evidence="1">Belongs to the peptidase M20 family.</text>
</comment>
<feature type="binding site" evidence="4">
    <location>
        <position position="116"/>
    </location>
    <ligand>
        <name>Mn(2+)</name>
        <dbReference type="ChEBI" id="CHEBI:29035"/>
        <label>2</label>
    </ligand>
</feature>
<dbReference type="InterPro" id="IPR036264">
    <property type="entry name" value="Bact_exopeptidase_dim_dom"/>
</dbReference>
<dbReference type="Pfam" id="PF07687">
    <property type="entry name" value="M20_dimer"/>
    <property type="match status" value="1"/>
</dbReference>
<dbReference type="SUPFAM" id="SSF55031">
    <property type="entry name" value="Bacterial exopeptidase dimerisation domain"/>
    <property type="match status" value="1"/>
</dbReference>
<evidence type="ECO:0000313" key="7">
    <source>
        <dbReference type="Proteomes" id="UP000799770"/>
    </source>
</evidence>
<evidence type="ECO:0000256" key="4">
    <source>
        <dbReference type="PIRSR" id="PIRSR005962-1"/>
    </source>
</evidence>
<evidence type="ECO:0000256" key="1">
    <source>
        <dbReference type="ARBA" id="ARBA00006153"/>
    </source>
</evidence>
<dbReference type="InterPro" id="IPR002933">
    <property type="entry name" value="Peptidase_M20"/>
</dbReference>
<dbReference type="PIRSF" id="PIRSF005962">
    <property type="entry name" value="Pept_M20D_amidohydro"/>
    <property type="match status" value="1"/>
</dbReference>
<dbReference type="Pfam" id="PF01546">
    <property type="entry name" value="Peptidase_M20"/>
    <property type="match status" value="1"/>
</dbReference>
<dbReference type="Gene3D" id="3.40.630.10">
    <property type="entry name" value="Zn peptidases"/>
    <property type="match status" value="1"/>
</dbReference>
<dbReference type="Proteomes" id="UP000799770">
    <property type="component" value="Unassembled WGS sequence"/>
</dbReference>
<reference evidence="6" key="1">
    <citation type="journal article" date="2020" name="Stud. Mycol.">
        <title>101 Dothideomycetes genomes: a test case for predicting lifestyles and emergence of pathogens.</title>
        <authorList>
            <person name="Haridas S."/>
            <person name="Albert R."/>
            <person name="Binder M."/>
            <person name="Bloem J."/>
            <person name="Labutti K."/>
            <person name="Salamov A."/>
            <person name="Andreopoulos B."/>
            <person name="Baker S."/>
            <person name="Barry K."/>
            <person name="Bills G."/>
            <person name="Bluhm B."/>
            <person name="Cannon C."/>
            <person name="Castanera R."/>
            <person name="Culley D."/>
            <person name="Daum C."/>
            <person name="Ezra D."/>
            <person name="Gonzalez J."/>
            <person name="Henrissat B."/>
            <person name="Kuo A."/>
            <person name="Liang C."/>
            <person name="Lipzen A."/>
            <person name="Lutzoni F."/>
            <person name="Magnuson J."/>
            <person name="Mondo S."/>
            <person name="Nolan M."/>
            <person name="Ohm R."/>
            <person name="Pangilinan J."/>
            <person name="Park H.-J."/>
            <person name="Ramirez L."/>
            <person name="Alfaro M."/>
            <person name="Sun H."/>
            <person name="Tritt A."/>
            <person name="Yoshinaga Y."/>
            <person name="Zwiers L.-H."/>
            <person name="Turgeon B."/>
            <person name="Goodwin S."/>
            <person name="Spatafora J."/>
            <person name="Crous P."/>
            <person name="Grigoriev I."/>
        </authorList>
    </citation>
    <scope>NUCLEOTIDE SEQUENCE</scope>
    <source>
        <strain evidence="6">CBS 627.86</strain>
    </source>
</reference>
<dbReference type="GO" id="GO:0046872">
    <property type="term" value="F:metal ion binding"/>
    <property type="evidence" value="ECO:0007669"/>
    <property type="project" value="UniProtKB-KW"/>
</dbReference>
<proteinExistence type="inferred from homology"/>
<dbReference type="AlphaFoldDB" id="A0A6A5YTK5"/>
<organism evidence="6 7">
    <name type="scientific">Lophiotrema nucula</name>
    <dbReference type="NCBI Taxonomy" id="690887"/>
    <lineage>
        <taxon>Eukaryota</taxon>
        <taxon>Fungi</taxon>
        <taxon>Dikarya</taxon>
        <taxon>Ascomycota</taxon>
        <taxon>Pezizomycotina</taxon>
        <taxon>Dothideomycetes</taxon>
        <taxon>Pleosporomycetidae</taxon>
        <taxon>Pleosporales</taxon>
        <taxon>Lophiotremataceae</taxon>
        <taxon>Lophiotrema</taxon>
    </lineage>
</organism>
<dbReference type="OrthoDB" id="6119954at2759"/>
<feature type="binding site" evidence="4">
    <location>
        <position position="177"/>
    </location>
    <ligand>
        <name>Mn(2+)</name>
        <dbReference type="ChEBI" id="CHEBI:29035"/>
        <label>2</label>
    </ligand>
</feature>
<dbReference type="PANTHER" id="PTHR11014:SF63">
    <property type="entry name" value="METALLOPEPTIDASE, PUTATIVE (AFU_ORTHOLOGUE AFUA_6G09600)-RELATED"/>
    <property type="match status" value="1"/>
</dbReference>
<sequence>MSSVKQIVEAHRPDLGPYESLYKWFHTHPELSFQEKDTAARIVEHLKTFDAYEIFPGIGGHGVAAVLKNGEGKKVLLRADIDALPVKEASGLEYASTKKMNDLEGVEKSVMHACGHDIHITGLLAAAEAFVKAKDKWSGTLILVFQPAEEKGKGAQAMVDDGLYSKVPEPDLCVGGHVVPYRAGVIGTKHGLMASSADSFHLTVHGRQAHASTPNKSIDPIVLASNTVVRLQTIVAREVDPSDFAVVTVAAFHAGDAENIISDRADLKLDVRAAIPETRERVLVSMKRIINAEAIASNAPQAPDLVTTREFPFLFNDADVTSALEKTFSEHFGVGKHAYDPNVTRLPGSEDFGVLATAIGKPSCFFLYGGVDHGVWDKAEKEGQLAELPGNHSPFFTPVIQPTLGVAVDAYIVSALTFLGK</sequence>
<dbReference type="InterPro" id="IPR011650">
    <property type="entry name" value="Peptidase_M20_dimer"/>
</dbReference>
<gene>
    <name evidence="6" type="ORF">BDV96DRAFT_584286</name>
</gene>
<keyword evidence="3" id="KW-0378">Hydrolase</keyword>
<keyword evidence="4" id="KW-0479">Metal-binding</keyword>
<dbReference type="SUPFAM" id="SSF53187">
    <property type="entry name" value="Zn-dependent exopeptidases"/>
    <property type="match status" value="1"/>
</dbReference>
<evidence type="ECO:0000259" key="5">
    <source>
        <dbReference type="Pfam" id="PF07687"/>
    </source>
</evidence>
<feature type="binding site" evidence="4">
    <location>
        <position position="114"/>
    </location>
    <ligand>
        <name>Mn(2+)</name>
        <dbReference type="ChEBI" id="CHEBI:29035"/>
        <label>2</label>
    </ligand>
</feature>
<dbReference type="PANTHER" id="PTHR11014">
    <property type="entry name" value="PEPTIDASE M20 FAMILY MEMBER"/>
    <property type="match status" value="1"/>
</dbReference>
<comment type="cofactor">
    <cofactor evidence="4">
        <name>Mn(2+)</name>
        <dbReference type="ChEBI" id="CHEBI:29035"/>
    </cofactor>
    <text evidence="4">The Mn(2+) ion enhances activity.</text>
</comment>
<keyword evidence="4" id="KW-0464">Manganese</keyword>
<feature type="binding site" evidence="4">
    <location>
        <position position="150"/>
    </location>
    <ligand>
        <name>Mn(2+)</name>
        <dbReference type="ChEBI" id="CHEBI:29035"/>
        <label>2</label>
    </ligand>
</feature>
<dbReference type="GO" id="GO:0016787">
    <property type="term" value="F:hydrolase activity"/>
    <property type="evidence" value="ECO:0007669"/>
    <property type="project" value="UniProtKB-KW"/>
</dbReference>